<evidence type="ECO:0000313" key="1">
    <source>
        <dbReference type="EMBL" id="PLW85743.1"/>
    </source>
</evidence>
<organism evidence="1 2">
    <name type="scientific">Halioglobus japonicus</name>
    <dbReference type="NCBI Taxonomy" id="930805"/>
    <lineage>
        <taxon>Bacteria</taxon>
        <taxon>Pseudomonadati</taxon>
        <taxon>Pseudomonadota</taxon>
        <taxon>Gammaproteobacteria</taxon>
        <taxon>Cellvibrionales</taxon>
        <taxon>Halieaceae</taxon>
        <taxon>Halioglobus</taxon>
    </lineage>
</organism>
<gene>
    <name evidence="1" type="ORF">C0029_14175</name>
</gene>
<sequence length="165" mass="18135">MLSAAALLVSCSAMGVSKEGAEAGVSQEVFDTMRTVEINNVSYNIVAFRERKDDTGKTVYCPFRIKDLVTELDTKLPNQYGAWQAYAKNANGKWAPADVEYSVWFDPFQGPVSLVPAEDIAGAMRTDVPILTDAPRLENGALYKFTIAVDSEACPPLDPYFRVIE</sequence>
<evidence type="ECO:0000313" key="2">
    <source>
        <dbReference type="Proteomes" id="UP000235162"/>
    </source>
</evidence>
<dbReference type="Proteomes" id="UP000235162">
    <property type="component" value="Unassembled WGS sequence"/>
</dbReference>
<comment type="caution">
    <text evidence="1">The sequence shown here is derived from an EMBL/GenBank/DDBJ whole genome shotgun (WGS) entry which is preliminary data.</text>
</comment>
<dbReference type="KEGG" id="hja:BST95_05625"/>
<keyword evidence="2" id="KW-1185">Reference proteome</keyword>
<accession>A0AAP8SN60</accession>
<dbReference type="EMBL" id="PKUR01000003">
    <property type="protein sequence ID" value="PLW85743.1"/>
    <property type="molecule type" value="Genomic_DNA"/>
</dbReference>
<reference evidence="1 2" key="1">
    <citation type="submission" date="2018-01" db="EMBL/GenBank/DDBJ databases">
        <title>The draft genome sequence of Halioglobus japonicus S1-36.</title>
        <authorList>
            <person name="Du Z.-J."/>
            <person name="Shi M.-J."/>
        </authorList>
    </citation>
    <scope>NUCLEOTIDE SEQUENCE [LARGE SCALE GENOMIC DNA]</scope>
    <source>
        <strain evidence="1 2">S1-36</strain>
    </source>
</reference>
<proteinExistence type="predicted"/>
<protein>
    <submittedName>
        <fullName evidence="1">Uncharacterized protein</fullName>
    </submittedName>
</protein>
<name>A0AAP8SN60_9GAMM</name>
<dbReference type="AlphaFoldDB" id="A0AAP8SN60"/>